<proteinExistence type="predicted"/>
<dbReference type="RefSeq" id="WP_140456167.1">
    <property type="nucleotide sequence ID" value="NZ_VFRP01000040.1"/>
</dbReference>
<keyword evidence="3" id="KW-1185">Reference proteome</keyword>
<name>A0A501WD73_9RHOB</name>
<dbReference type="CDD" id="cd09871">
    <property type="entry name" value="PIN_MtVapC28-VapC30-like"/>
    <property type="match status" value="1"/>
</dbReference>
<protein>
    <submittedName>
        <fullName evidence="2">Type II toxin-antitoxin system VapC family toxin</fullName>
    </submittedName>
</protein>
<comment type="caution">
    <text evidence="2">The sequence shown here is derived from an EMBL/GenBank/DDBJ whole genome shotgun (WGS) entry which is preliminary data.</text>
</comment>
<gene>
    <name evidence="2" type="ORF">FJM51_21410</name>
</gene>
<dbReference type="EMBL" id="VFRP01000040">
    <property type="protein sequence ID" value="TPE46782.1"/>
    <property type="molecule type" value="Genomic_DNA"/>
</dbReference>
<dbReference type="OrthoDB" id="32625at2"/>
<dbReference type="Gene3D" id="3.40.50.1010">
    <property type="entry name" value="5'-nuclease"/>
    <property type="match status" value="1"/>
</dbReference>
<feature type="domain" description="PIN" evidence="1">
    <location>
        <begin position="1"/>
        <end position="139"/>
    </location>
</feature>
<dbReference type="Proteomes" id="UP000319255">
    <property type="component" value="Unassembled WGS sequence"/>
</dbReference>
<organism evidence="2 3">
    <name type="scientific">Amaricoccus solimangrovi</name>
    <dbReference type="NCBI Taxonomy" id="2589815"/>
    <lineage>
        <taxon>Bacteria</taxon>
        <taxon>Pseudomonadati</taxon>
        <taxon>Pseudomonadota</taxon>
        <taxon>Alphaproteobacteria</taxon>
        <taxon>Rhodobacterales</taxon>
        <taxon>Paracoccaceae</taxon>
        <taxon>Amaricoccus</taxon>
    </lineage>
</organism>
<dbReference type="InterPro" id="IPR029060">
    <property type="entry name" value="PIN-like_dom_sf"/>
</dbReference>
<dbReference type="Pfam" id="PF01850">
    <property type="entry name" value="PIN"/>
    <property type="match status" value="1"/>
</dbReference>
<evidence type="ECO:0000313" key="2">
    <source>
        <dbReference type="EMBL" id="TPE46782.1"/>
    </source>
</evidence>
<sequence>MLLDGSAIVAILNREPGSDELVRRIEAGTNVRTPLFSPLSRFEAIVSLARSRPEMPRSASAELIAAAAEAVDQLLTEAGAKSIAISDDIGTGASNAARTYGRAVRPPADLNPGDCFADACARTRGVALFYNGDDFARTDLA</sequence>
<reference evidence="2 3" key="1">
    <citation type="submission" date="2019-06" db="EMBL/GenBank/DDBJ databases">
        <title>A novel bacterium of genus Amaricoccus, isolated from marine sediment.</title>
        <authorList>
            <person name="Huang H."/>
            <person name="Mo K."/>
            <person name="Hu Y."/>
        </authorList>
    </citation>
    <scope>NUCLEOTIDE SEQUENCE [LARGE SCALE GENOMIC DNA]</scope>
    <source>
        <strain evidence="2 3">HB172011</strain>
    </source>
</reference>
<accession>A0A501WD73</accession>
<dbReference type="SUPFAM" id="SSF88723">
    <property type="entry name" value="PIN domain-like"/>
    <property type="match status" value="1"/>
</dbReference>
<evidence type="ECO:0000313" key="3">
    <source>
        <dbReference type="Proteomes" id="UP000319255"/>
    </source>
</evidence>
<evidence type="ECO:0000259" key="1">
    <source>
        <dbReference type="Pfam" id="PF01850"/>
    </source>
</evidence>
<dbReference type="AlphaFoldDB" id="A0A501WD73"/>
<dbReference type="InterPro" id="IPR002716">
    <property type="entry name" value="PIN_dom"/>
</dbReference>